<dbReference type="InterPro" id="IPR000387">
    <property type="entry name" value="Tyr_Pase_dom"/>
</dbReference>
<dbReference type="InterPro" id="IPR020422">
    <property type="entry name" value="TYR_PHOSPHATASE_DUAL_dom"/>
</dbReference>
<evidence type="ECO:0000313" key="17">
    <source>
        <dbReference type="Ensembl" id="ENSCLAP00000024167.1"/>
    </source>
</evidence>
<keyword evidence="5" id="KW-0904">Protein phosphatase</keyword>
<dbReference type="PANTHER" id="PTHR46377">
    <property type="entry name" value="DUAL SPECIFICITY PROTEIN PHOSPHATASE 19"/>
    <property type="match status" value="1"/>
</dbReference>
<evidence type="ECO:0000256" key="3">
    <source>
        <dbReference type="ARBA" id="ARBA00013081"/>
    </source>
</evidence>
<evidence type="ECO:0000256" key="9">
    <source>
        <dbReference type="ARBA" id="ARBA00051341"/>
    </source>
</evidence>
<feature type="region of interest" description="Disordered" evidence="14">
    <location>
        <begin position="211"/>
        <end position="230"/>
    </location>
</feature>
<dbReference type="GeneTree" id="ENSGT00940000156472"/>
<comment type="similarity">
    <text evidence="1">Belongs to the protein-tyrosine phosphatase family. Non-receptor class dual specificity subfamily.</text>
</comment>
<evidence type="ECO:0000256" key="5">
    <source>
        <dbReference type="ARBA" id="ARBA00022912"/>
    </source>
</evidence>
<evidence type="ECO:0000256" key="12">
    <source>
        <dbReference type="ARBA" id="ARBA00075507"/>
    </source>
</evidence>
<evidence type="ECO:0000256" key="8">
    <source>
        <dbReference type="ARBA" id="ARBA00048832"/>
    </source>
</evidence>
<name>A0A8C2W4L0_CHILA</name>
<evidence type="ECO:0000256" key="1">
    <source>
        <dbReference type="ARBA" id="ARBA00008601"/>
    </source>
</evidence>
<dbReference type="CDD" id="cd14523">
    <property type="entry name" value="DSP_DUSP19"/>
    <property type="match status" value="1"/>
</dbReference>
<dbReference type="AlphaFoldDB" id="A0A8C2W4L0"/>
<dbReference type="PROSITE" id="PS50056">
    <property type="entry name" value="TYR_PHOSPHATASE_2"/>
    <property type="match status" value="1"/>
</dbReference>
<dbReference type="InterPro" id="IPR029021">
    <property type="entry name" value="Prot-tyrosine_phosphatase-like"/>
</dbReference>
<evidence type="ECO:0000259" key="15">
    <source>
        <dbReference type="PROSITE" id="PS50054"/>
    </source>
</evidence>
<dbReference type="Pfam" id="PF00782">
    <property type="entry name" value="DSPc"/>
    <property type="match status" value="1"/>
</dbReference>
<keyword evidence="4" id="KW-0378">Hydrolase</keyword>
<feature type="domain" description="Tyrosine-protein phosphatase" evidence="15">
    <location>
        <begin position="65"/>
        <end position="206"/>
    </location>
</feature>
<dbReference type="PANTHER" id="PTHR46377:SF1">
    <property type="entry name" value="DUAL SPECIFICITY PROTEIN PHOSPHATASE 19"/>
    <property type="match status" value="1"/>
</dbReference>
<dbReference type="EC" id="3.1.3.16" evidence="3"/>
<dbReference type="OrthoDB" id="10252009at2759"/>
<dbReference type="RefSeq" id="XP_005373401.1">
    <property type="nucleotide sequence ID" value="XM_005373344.2"/>
</dbReference>
<comment type="catalytic activity">
    <reaction evidence="9">
        <text>O-phospho-L-tyrosyl-[protein] + H2O = L-tyrosyl-[protein] + phosphate</text>
        <dbReference type="Rhea" id="RHEA:10684"/>
        <dbReference type="Rhea" id="RHEA-COMP:10136"/>
        <dbReference type="Rhea" id="RHEA-COMP:20101"/>
        <dbReference type="ChEBI" id="CHEBI:15377"/>
        <dbReference type="ChEBI" id="CHEBI:43474"/>
        <dbReference type="ChEBI" id="CHEBI:46858"/>
        <dbReference type="ChEBI" id="CHEBI:61978"/>
        <dbReference type="EC" id="3.1.3.48"/>
    </reaction>
    <physiologicalReaction direction="left-to-right" evidence="9">
        <dbReference type="Rhea" id="RHEA:10685"/>
    </physiologicalReaction>
</comment>
<comment type="function">
    <text evidence="10">Has a dual specificity toward Ser/Thr and Tyr-containing proteins.</text>
</comment>
<keyword evidence="6" id="KW-0007">Acetylation</keyword>
<dbReference type="GO" id="GO:0005737">
    <property type="term" value="C:cytoplasm"/>
    <property type="evidence" value="ECO:0007669"/>
    <property type="project" value="TreeGrafter"/>
</dbReference>
<dbReference type="GO" id="GO:0008579">
    <property type="term" value="F:JUN kinase phosphatase activity"/>
    <property type="evidence" value="ECO:0007669"/>
    <property type="project" value="TreeGrafter"/>
</dbReference>
<evidence type="ECO:0000256" key="4">
    <source>
        <dbReference type="ARBA" id="ARBA00022801"/>
    </source>
</evidence>
<evidence type="ECO:0000256" key="10">
    <source>
        <dbReference type="ARBA" id="ARBA00055556"/>
    </source>
</evidence>
<evidence type="ECO:0000256" key="13">
    <source>
        <dbReference type="ARBA" id="ARBA00083290"/>
    </source>
</evidence>
<comment type="catalytic activity">
    <reaction evidence="7">
        <text>O-phospho-L-seryl-[protein] + H2O = L-seryl-[protein] + phosphate</text>
        <dbReference type="Rhea" id="RHEA:20629"/>
        <dbReference type="Rhea" id="RHEA-COMP:9863"/>
        <dbReference type="Rhea" id="RHEA-COMP:11604"/>
        <dbReference type="ChEBI" id="CHEBI:15377"/>
        <dbReference type="ChEBI" id="CHEBI:29999"/>
        <dbReference type="ChEBI" id="CHEBI:43474"/>
        <dbReference type="ChEBI" id="CHEBI:83421"/>
        <dbReference type="EC" id="3.1.3.16"/>
    </reaction>
    <physiologicalReaction direction="left-to-right" evidence="7">
        <dbReference type="Rhea" id="RHEA:20630"/>
    </physiologicalReaction>
</comment>
<dbReference type="Gene3D" id="3.90.190.10">
    <property type="entry name" value="Protein tyrosine phosphatase superfamily"/>
    <property type="match status" value="1"/>
</dbReference>
<reference evidence="17" key="1">
    <citation type="submission" date="2025-08" db="UniProtKB">
        <authorList>
            <consortium name="Ensembl"/>
        </authorList>
    </citation>
    <scope>IDENTIFICATION</scope>
</reference>
<organism evidence="17 18">
    <name type="scientific">Chinchilla lanigera</name>
    <name type="common">Long-tailed chinchilla</name>
    <name type="synonym">Chinchilla villidera</name>
    <dbReference type="NCBI Taxonomy" id="34839"/>
    <lineage>
        <taxon>Eukaryota</taxon>
        <taxon>Metazoa</taxon>
        <taxon>Chordata</taxon>
        <taxon>Craniata</taxon>
        <taxon>Vertebrata</taxon>
        <taxon>Euteleostomi</taxon>
        <taxon>Mammalia</taxon>
        <taxon>Eutheria</taxon>
        <taxon>Euarchontoglires</taxon>
        <taxon>Glires</taxon>
        <taxon>Rodentia</taxon>
        <taxon>Hystricomorpha</taxon>
        <taxon>Chinchillidae</taxon>
        <taxon>Chinchilla</taxon>
    </lineage>
</organism>
<dbReference type="SMART" id="SM00195">
    <property type="entry name" value="DSPc"/>
    <property type="match status" value="1"/>
</dbReference>
<evidence type="ECO:0000313" key="18">
    <source>
        <dbReference type="Proteomes" id="UP000694398"/>
    </source>
</evidence>
<proteinExistence type="inferred from homology"/>
<comment type="catalytic activity">
    <reaction evidence="8">
        <text>O-phospho-L-threonyl-[protein] + H2O = L-threonyl-[protein] + phosphate</text>
        <dbReference type="Rhea" id="RHEA:47004"/>
        <dbReference type="Rhea" id="RHEA-COMP:11060"/>
        <dbReference type="Rhea" id="RHEA-COMP:11605"/>
        <dbReference type="ChEBI" id="CHEBI:15377"/>
        <dbReference type="ChEBI" id="CHEBI:30013"/>
        <dbReference type="ChEBI" id="CHEBI:43474"/>
        <dbReference type="ChEBI" id="CHEBI:61977"/>
        <dbReference type="EC" id="3.1.3.16"/>
    </reaction>
    <physiologicalReaction direction="left-to-right" evidence="8">
        <dbReference type="Rhea" id="RHEA:47005"/>
    </physiologicalReaction>
</comment>
<keyword evidence="18" id="KW-1185">Reference proteome</keyword>
<dbReference type="Ensembl" id="ENSCLAT00000024400.1">
    <property type="protein sequence ID" value="ENSCLAP00000024167.1"/>
    <property type="gene ID" value="ENSCLAG00000016586.1"/>
</dbReference>
<protein>
    <recommendedName>
        <fullName evidence="11">Dual specificity protein phosphatase 19</fullName>
        <ecNumber evidence="3">3.1.3.16</ecNumber>
        <ecNumber evidence="2">3.1.3.48</ecNumber>
    </recommendedName>
    <alternativeName>
        <fullName evidence="12">Protein phosphatase SKRP1</fullName>
    </alternativeName>
    <alternativeName>
        <fullName evidence="13">Stress-activated protein kinase pathway-regulating phosphatase 1</fullName>
    </alternativeName>
</protein>
<dbReference type="GO" id="GO:0004722">
    <property type="term" value="F:protein serine/threonine phosphatase activity"/>
    <property type="evidence" value="ECO:0007669"/>
    <property type="project" value="UniProtKB-EC"/>
</dbReference>
<dbReference type="InterPro" id="IPR000340">
    <property type="entry name" value="Dual-sp_phosphatase_cat-dom"/>
</dbReference>
<dbReference type="GO" id="GO:0004725">
    <property type="term" value="F:protein tyrosine phosphatase activity"/>
    <property type="evidence" value="ECO:0007669"/>
    <property type="project" value="UniProtKB-EC"/>
</dbReference>
<accession>A0A8C2W4L0</accession>
<dbReference type="FunFam" id="3.90.190.10:FF:000071">
    <property type="entry name" value="Dual specificity protein phosphatase 19"/>
    <property type="match status" value="1"/>
</dbReference>
<dbReference type="GeneID" id="102016010"/>
<evidence type="ECO:0000256" key="7">
    <source>
        <dbReference type="ARBA" id="ARBA00047986"/>
    </source>
</evidence>
<feature type="domain" description="Tyrosine specific protein phosphatases" evidence="16">
    <location>
        <begin position="127"/>
        <end position="187"/>
    </location>
</feature>
<evidence type="ECO:0000259" key="16">
    <source>
        <dbReference type="PROSITE" id="PS50056"/>
    </source>
</evidence>
<evidence type="ECO:0000256" key="2">
    <source>
        <dbReference type="ARBA" id="ARBA00013064"/>
    </source>
</evidence>
<evidence type="ECO:0000256" key="14">
    <source>
        <dbReference type="SAM" id="MobiDB-lite"/>
    </source>
</evidence>
<dbReference type="PROSITE" id="PS50054">
    <property type="entry name" value="TYR_PHOSPHATASE_DUAL"/>
    <property type="match status" value="1"/>
</dbReference>
<gene>
    <name evidence="17" type="primary">DUSP19</name>
</gene>
<dbReference type="CTD" id="142679"/>
<dbReference type="Proteomes" id="UP000694398">
    <property type="component" value="Unassembled WGS sequence"/>
</dbReference>
<evidence type="ECO:0000256" key="11">
    <source>
        <dbReference type="ARBA" id="ARBA00068803"/>
    </source>
</evidence>
<dbReference type="SUPFAM" id="SSF52799">
    <property type="entry name" value="(Phosphotyrosine protein) phosphatases II"/>
    <property type="match status" value="1"/>
</dbReference>
<dbReference type="EC" id="3.1.3.48" evidence="2"/>
<evidence type="ECO:0000256" key="6">
    <source>
        <dbReference type="ARBA" id="ARBA00022990"/>
    </source>
</evidence>
<sequence length="230" mass="25547">MHSLNQEIRAFSRSNLRKQCTRVTTLSGRKILETWKEAGMHVVEEVEPSGGGGCGYVQDLSADLQVGVVKPWLLLGSQDAAHDLDVLKKHKVTHILSVAYGVENAFPNEFTYKSISILDLPETSILSYFPECFEFIEQAKMKGGVVLVHCNAGVSRAPAIVIGFLMNSEEISFSSAFTLVKNARPSICPNSGFMEQLRTYQELKESNKWDKLPELEKDNSQAAEDGQMSF</sequence>
<reference evidence="17" key="2">
    <citation type="submission" date="2025-09" db="UniProtKB">
        <authorList>
            <consortium name="Ensembl"/>
        </authorList>
    </citation>
    <scope>IDENTIFICATION</scope>
</reference>